<evidence type="ECO:0000259" key="13">
    <source>
        <dbReference type="Pfam" id="PF04452"/>
    </source>
</evidence>
<evidence type="ECO:0000256" key="12">
    <source>
        <dbReference type="PIRNR" id="PIRNR015601"/>
    </source>
</evidence>
<dbReference type="GO" id="GO:0005737">
    <property type="term" value="C:cytoplasm"/>
    <property type="evidence" value="ECO:0007669"/>
    <property type="project" value="UniProtKB-SubCell"/>
</dbReference>
<dbReference type="Pfam" id="PF20260">
    <property type="entry name" value="PUA_4"/>
    <property type="match status" value="1"/>
</dbReference>
<evidence type="ECO:0000313" key="16">
    <source>
        <dbReference type="Proteomes" id="UP000611762"/>
    </source>
</evidence>
<keyword evidence="7 12" id="KW-0489">Methyltransferase</keyword>
<dbReference type="InterPro" id="IPR015947">
    <property type="entry name" value="PUA-like_sf"/>
</dbReference>
<dbReference type="AlphaFoldDB" id="A0A926DLJ5"/>
<keyword evidence="9 12" id="KW-0949">S-adenosyl-L-methionine</keyword>
<feature type="domain" description="Ribosomal RNA small subunit methyltransferase E PUA-like" evidence="14">
    <location>
        <begin position="18"/>
        <end position="64"/>
    </location>
</feature>
<evidence type="ECO:0000256" key="8">
    <source>
        <dbReference type="ARBA" id="ARBA00022679"/>
    </source>
</evidence>
<dbReference type="EC" id="2.1.1.193" evidence="3 12"/>
<evidence type="ECO:0000256" key="7">
    <source>
        <dbReference type="ARBA" id="ARBA00022603"/>
    </source>
</evidence>
<protein>
    <recommendedName>
        <fullName evidence="4 12">Ribosomal RNA small subunit methyltransferase E</fullName>
        <ecNumber evidence="3 12">2.1.1.193</ecNumber>
    </recommendedName>
</protein>
<dbReference type="PIRSF" id="PIRSF015601">
    <property type="entry name" value="MTase_slr0722"/>
    <property type="match status" value="1"/>
</dbReference>
<accession>A0A926DLJ5</accession>
<dbReference type="CDD" id="cd18084">
    <property type="entry name" value="RsmE-like"/>
    <property type="match status" value="1"/>
</dbReference>
<evidence type="ECO:0000256" key="4">
    <source>
        <dbReference type="ARBA" id="ARBA00013673"/>
    </source>
</evidence>
<dbReference type="InterPro" id="IPR006700">
    <property type="entry name" value="RsmE"/>
</dbReference>
<keyword evidence="5 12" id="KW-0963">Cytoplasm</keyword>
<dbReference type="SUPFAM" id="SSF75217">
    <property type="entry name" value="alpha/beta knot"/>
    <property type="match status" value="1"/>
</dbReference>
<dbReference type="Proteomes" id="UP000611762">
    <property type="component" value="Unassembled WGS sequence"/>
</dbReference>
<dbReference type="PANTHER" id="PTHR30027">
    <property type="entry name" value="RIBOSOMAL RNA SMALL SUBUNIT METHYLTRANSFERASE E"/>
    <property type="match status" value="1"/>
</dbReference>
<feature type="domain" description="Ribosomal RNA small subunit methyltransferase E methyltransferase" evidence="13">
    <location>
        <begin position="74"/>
        <end position="242"/>
    </location>
</feature>
<dbReference type="GO" id="GO:0070042">
    <property type="term" value="F:rRNA (uridine-N3-)-methyltransferase activity"/>
    <property type="evidence" value="ECO:0007669"/>
    <property type="project" value="TreeGrafter"/>
</dbReference>
<proteinExistence type="inferred from homology"/>
<evidence type="ECO:0000259" key="14">
    <source>
        <dbReference type="Pfam" id="PF20260"/>
    </source>
</evidence>
<evidence type="ECO:0000256" key="3">
    <source>
        <dbReference type="ARBA" id="ARBA00012328"/>
    </source>
</evidence>
<evidence type="ECO:0000313" key="15">
    <source>
        <dbReference type="EMBL" id="MBC8541195.1"/>
    </source>
</evidence>
<dbReference type="InterPro" id="IPR046886">
    <property type="entry name" value="RsmE_MTase_dom"/>
</dbReference>
<keyword evidence="8 12" id="KW-0808">Transferase</keyword>
<dbReference type="GO" id="GO:0070475">
    <property type="term" value="P:rRNA base methylation"/>
    <property type="evidence" value="ECO:0007669"/>
    <property type="project" value="TreeGrafter"/>
</dbReference>
<evidence type="ECO:0000256" key="6">
    <source>
        <dbReference type="ARBA" id="ARBA00022552"/>
    </source>
</evidence>
<keyword evidence="6 12" id="KW-0698">rRNA processing</keyword>
<comment type="catalytic activity">
    <reaction evidence="11 12">
        <text>uridine(1498) in 16S rRNA + S-adenosyl-L-methionine = N(3)-methyluridine(1498) in 16S rRNA + S-adenosyl-L-homocysteine + H(+)</text>
        <dbReference type="Rhea" id="RHEA:42920"/>
        <dbReference type="Rhea" id="RHEA-COMP:10283"/>
        <dbReference type="Rhea" id="RHEA-COMP:10284"/>
        <dbReference type="ChEBI" id="CHEBI:15378"/>
        <dbReference type="ChEBI" id="CHEBI:57856"/>
        <dbReference type="ChEBI" id="CHEBI:59789"/>
        <dbReference type="ChEBI" id="CHEBI:65315"/>
        <dbReference type="ChEBI" id="CHEBI:74502"/>
        <dbReference type="EC" id="2.1.1.193"/>
    </reaction>
</comment>
<gene>
    <name evidence="15" type="ORF">H8698_09435</name>
</gene>
<comment type="function">
    <text evidence="10 12">Specifically methylates the N3 position of the uracil ring of uridine 1498 (m3U1498) in 16S rRNA. Acts on the fully assembled 30S ribosomal subunit.</text>
</comment>
<dbReference type="Pfam" id="PF04452">
    <property type="entry name" value="Methyltrans_RNA"/>
    <property type="match status" value="1"/>
</dbReference>
<reference evidence="15" key="1">
    <citation type="submission" date="2020-08" db="EMBL/GenBank/DDBJ databases">
        <title>Genome public.</title>
        <authorList>
            <person name="Liu C."/>
            <person name="Sun Q."/>
        </authorList>
    </citation>
    <scope>NUCLEOTIDE SEQUENCE</scope>
    <source>
        <strain evidence="15">H8</strain>
    </source>
</reference>
<organism evidence="15 16">
    <name type="scientific">Congzhengia minquanensis</name>
    <dbReference type="NCBI Taxonomy" id="2763657"/>
    <lineage>
        <taxon>Bacteria</taxon>
        <taxon>Bacillati</taxon>
        <taxon>Bacillota</taxon>
        <taxon>Clostridia</taxon>
        <taxon>Eubacteriales</taxon>
        <taxon>Oscillospiraceae</taxon>
        <taxon>Congzhengia</taxon>
    </lineage>
</organism>
<evidence type="ECO:0000256" key="5">
    <source>
        <dbReference type="ARBA" id="ARBA00022490"/>
    </source>
</evidence>
<dbReference type="PANTHER" id="PTHR30027:SF3">
    <property type="entry name" value="16S RRNA (URACIL(1498)-N(3))-METHYLTRANSFERASE"/>
    <property type="match status" value="1"/>
</dbReference>
<dbReference type="Gene3D" id="3.40.1280.10">
    <property type="match status" value="1"/>
</dbReference>
<evidence type="ECO:0000256" key="9">
    <source>
        <dbReference type="ARBA" id="ARBA00022691"/>
    </source>
</evidence>
<evidence type="ECO:0000256" key="2">
    <source>
        <dbReference type="ARBA" id="ARBA00005528"/>
    </source>
</evidence>
<sequence>MPKFFIEKNSIINGHTVISGSDAAHITKVLRLSAGDAITLCDGQGTDFSAVITDLYKDRVELNINESHPCLAEPELAVTLFQALPKQGKMDFIIEKCTELGIGRIVPVSAHRCVAAVRDAKAEEKKLARWRKIAAESVKQCGRGVIPEVTGVVPLPEAILMAGALDVTFAAYENERDMPLKSVLEAASGNGKPKSLGFFIGPEGGFESEEIASFSAAGIPAVTLGKRILRTETAGCAVLTAVMYAFGELS</sequence>
<keyword evidence="16" id="KW-1185">Reference proteome</keyword>
<dbReference type="InterPro" id="IPR046887">
    <property type="entry name" value="RsmE_PUA-like"/>
</dbReference>
<dbReference type="NCBIfam" id="NF008692">
    <property type="entry name" value="PRK11713.1-5"/>
    <property type="match status" value="1"/>
</dbReference>
<evidence type="ECO:0000256" key="10">
    <source>
        <dbReference type="ARBA" id="ARBA00025699"/>
    </source>
</evidence>
<comment type="subcellular location">
    <subcellularLocation>
        <location evidence="1 12">Cytoplasm</location>
    </subcellularLocation>
</comment>
<comment type="caution">
    <text evidence="15">The sequence shown here is derived from an EMBL/GenBank/DDBJ whole genome shotgun (WGS) entry which is preliminary data.</text>
</comment>
<dbReference type="SUPFAM" id="SSF88697">
    <property type="entry name" value="PUA domain-like"/>
    <property type="match status" value="1"/>
</dbReference>
<comment type="similarity">
    <text evidence="2 12">Belongs to the RNA methyltransferase RsmE family.</text>
</comment>
<dbReference type="InterPro" id="IPR029026">
    <property type="entry name" value="tRNA_m1G_MTases_N"/>
</dbReference>
<name>A0A926DLJ5_9FIRM</name>
<evidence type="ECO:0000256" key="11">
    <source>
        <dbReference type="ARBA" id="ARBA00047944"/>
    </source>
</evidence>
<dbReference type="EMBL" id="JACRSU010000003">
    <property type="protein sequence ID" value="MBC8541195.1"/>
    <property type="molecule type" value="Genomic_DNA"/>
</dbReference>
<evidence type="ECO:0000256" key="1">
    <source>
        <dbReference type="ARBA" id="ARBA00004496"/>
    </source>
</evidence>
<dbReference type="InterPro" id="IPR029028">
    <property type="entry name" value="Alpha/beta_knot_MTases"/>
</dbReference>
<dbReference type="NCBIfam" id="TIGR00046">
    <property type="entry name" value="RsmE family RNA methyltransferase"/>
    <property type="match status" value="1"/>
</dbReference>
<dbReference type="RefSeq" id="WP_249313154.1">
    <property type="nucleotide sequence ID" value="NZ_JACRSU010000003.1"/>
</dbReference>